<dbReference type="InterPro" id="IPR016161">
    <property type="entry name" value="Ald_DH/histidinol_DH"/>
</dbReference>
<dbReference type="EMBL" id="AYXT01000009">
    <property type="protein sequence ID" value="ETF02959.1"/>
    <property type="molecule type" value="Genomic_DNA"/>
</dbReference>
<dbReference type="PROSITE" id="PS00687">
    <property type="entry name" value="ALDEHYDE_DEHYDR_GLU"/>
    <property type="match status" value="1"/>
</dbReference>
<dbReference type="PROSITE" id="PS00070">
    <property type="entry name" value="ALDEHYDE_DEHYDR_CYS"/>
    <property type="match status" value="1"/>
</dbReference>
<dbReference type="PATRIC" id="fig|1424334.3.peg.1809"/>
<feature type="domain" description="Aldehyde dehydrogenase" evidence="5">
    <location>
        <begin position="12"/>
        <end position="474"/>
    </location>
</feature>
<dbReference type="InterPro" id="IPR016160">
    <property type="entry name" value="Ald_DH_CS_CYS"/>
</dbReference>
<dbReference type="InterPro" id="IPR029510">
    <property type="entry name" value="Ald_DH_CS_GLU"/>
</dbReference>
<comment type="similarity">
    <text evidence="1 4">Belongs to the aldehyde dehydrogenase family.</text>
</comment>
<comment type="caution">
    <text evidence="6">The sequence shown here is derived from an EMBL/GenBank/DDBJ whole genome shotgun (WGS) entry which is preliminary data.</text>
</comment>
<evidence type="ECO:0000313" key="7">
    <source>
        <dbReference type="Proteomes" id="UP000018733"/>
    </source>
</evidence>
<dbReference type="Proteomes" id="UP000018733">
    <property type="component" value="Unassembled WGS sequence"/>
</dbReference>
<dbReference type="GO" id="GO:0009450">
    <property type="term" value="P:gamma-aminobutyric acid catabolic process"/>
    <property type="evidence" value="ECO:0007669"/>
    <property type="project" value="TreeGrafter"/>
</dbReference>
<dbReference type="HOGENOM" id="CLU_005391_1_0_4"/>
<dbReference type="STRING" id="1424334.W822_09010"/>
<evidence type="ECO:0000256" key="3">
    <source>
        <dbReference type="PROSITE-ProRule" id="PRU10007"/>
    </source>
</evidence>
<name>V8QVD4_9BURK</name>
<accession>V8QVD4</accession>
<protein>
    <submittedName>
        <fullName evidence="6">Aldehyde dehydrogenase</fullName>
    </submittedName>
</protein>
<evidence type="ECO:0000256" key="2">
    <source>
        <dbReference type="ARBA" id="ARBA00023002"/>
    </source>
</evidence>
<dbReference type="InterPro" id="IPR016163">
    <property type="entry name" value="Ald_DH_C"/>
</dbReference>
<evidence type="ECO:0000313" key="6">
    <source>
        <dbReference type="EMBL" id="ETF02959.1"/>
    </source>
</evidence>
<evidence type="ECO:0000259" key="5">
    <source>
        <dbReference type="Pfam" id="PF00171"/>
    </source>
</evidence>
<proteinExistence type="inferred from homology"/>
<dbReference type="Gene3D" id="3.40.309.10">
    <property type="entry name" value="Aldehyde Dehydrogenase, Chain A, domain 2"/>
    <property type="match status" value="1"/>
</dbReference>
<dbReference type="Gene3D" id="3.40.605.10">
    <property type="entry name" value="Aldehyde Dehydrogenase, Chain A, domain 1"/>
    <property type="match status" value="1"/>
</dbReference>
<organism evidence="6 7">
    <name type="scientific">Advenella kashmirensis W13003</name>
    <dbReference type="NCBI Taxonomy" id="1424334"/>
    <lineage>
        <taxon>Bacteria</taxon>
        <taxon>Pseudomonadati</taxon>
        <taxon>Pseudomonadota</taxon>
        <taxon>Betaproteobacteria</taxon>
        <taxon>Burkholderiales</taxon>
        <taxon>Alcaligenaceae</taxon>
    </lineage>
</organism>
<dbReference type="AlphaFoldDB" id="V8QVD4"/>
<dbReference type="InterPro" id="IPR015590">
    <property type="entry name" value="Aldehyde_DH_dom"/>
</dbReference>
<dbReference type="FunFam" id="3.40.309.10:FF:000009">
    <property type="entry name" value="Aldehyde dehydrogenase A"/>
    <property type="match status" value="1"/>
</dbReference>
<dbReference type="PANTHER" id="PTHR43353:SF5">
    <property type="entry name" value="SUCCINATE-SEMIALDEHYDE DEHYDROGENASE, MITOCHONDRIAL"/>
    <property type="match status" value="1"/>
</dbReference>
<keyword evidence="7" id="KW-1185">Reference proteome</keyword>
<dbReference type="GO" id="GO:0004777">
    <property type="term" value="F:succinate-semialdehyde dehydrogenase (NAD+) activity"/>
    <property type="evidence" value="ECO:0007669"/>
    <property type="project" value="TreeGrafter"/>
</dbReference>
<sequence>MAKQHIFIKNEWIYASGNTIAVSNPVNGKEIGQINETSVSQTDSAVSAALTAFPAWSATPAPERARYLYAFADLIDANLEDLALLLTQEQGKPLLEARAEVSFSSAFLRHAAEAARRLEGEILPGDARDEHIMIHRVPYGVVAGITAWNFPVALFTRKVGPALVTGNTIVIKPHELTPLTALVLAELARKAGLPAGVLNVVTGAGRTVGEHLVKHPDVSLISMTGSVRAGREIYAAASHDIKTIRLELGGKAPFIVLADADLDKAVQAAIQAKFVNGGQVCTANDRMYIEEAIYDKFVAKFTEAVRNLRTGDPLEQVDLGPRASQPEVSKLHAILERACRSGAKVLLNLNDSSGPDPAHTNGNWFYPAVLEVTSNDLEIMQEETFGPIAPIMKVSSLTEAITYANQSKYGLSAYVFTQNNRNIMRCVAELQFGEIFINRGAGESVHAFHAGYKLSGIGGEDGKHGIEGYLRKKTLYNNFS</sequence>
<reference evidence="6 7" key="1">
    <citation type="journal article" date="2014" name="Genome Announc.">
        <title>Draft Genome Sequence of Advenella kashmirensis Strain W13003, a Polycyclic Aromatic Hydrocarbon-Degrading Bacterium.</title>
        <authorList>
            <person name="Wang X."/>
            <person name="Jin D."/>
            <person name="Zhou L."/>
            <person name="Wu L."/>
            <person name="An W."/>
            <person name="Zhao L."/>
        </authorList>
    </citation>
    <scope>NUCLEOTIDE SEQUENCE [LARGE SCALE GENOMIC DNA]</scope>
    <source>
        <strain evidence="6 7">W13003</strain>
    </source>
</reference>
<dbReference type="PANTHER" id="PTHR43353">
    <property type="entry name" value="SUCCINATE-SEMIALDEHYDE DEHYDROGENASE, MITOCHONDRIAL"/>
    <property type="match status" value="1"/>
</dbReference>
<dbReference type="InterPro" id="IPR050740">
    <property type="entry name" value="Aldehyde_DH_Superfamily"/>
</dbReference>
<dbReference type="FunFam" id="3.40.605.10:FF:000007">
    <property type="entry name" value="NAD/NADP-dependent betaine aldehyde dehydrogenase"/>
    <property type="match status" value="1"/>
</dbReference>
<dbReference type="SUPFAM" id="SSF53720">
    <property type="entry name" value="ALDH-like"/>
    <property type="match status" value="1"/>
</dbReference>
<feature type="active site" evidence="3">
    <location>
        <position position="247"/>
    </location>
</feature>
<dbReference type="Pfam" id="PF00171">
    <property type="entry name" value="Aldedh"/>
    <property type="match status" value="1"/>
</dbReference>
<dbReference type="eggNOG" id="COG1012">
    <property type="taxonomic scope" value="Bacteria"/>
</dbReference>
<gene>
    <name evidence="6" type="ORF">W822_09010</name>
</gene>
<evidence type="ECO:0000256" key="1">
    <source>
        <dbReference type="ARBA" id="ARBA00009986"/>
    </source>
</evidence>
<dbReference type="InterPro" id="IPR016162">
    <property type="entry name" value="Ald_DH_N"/>
</dbReference>
<evidence type="ECO:0000256" key="4">
    <source>
        <dbReference type="RuleBase" id="RU003345"/>
    </source>
</evidence>
<keyword evidence="2 4" id="KW-0560">Oxidoreductase</keyword>